<dbReference type="EMBL" id="FNWL01000003">
    <property type="protein sequence ID" value="SEH16844.1"/>
    <property type="molecule type" value="Genomic_DNA"/>
</dbReference>
<reference evidence="4" key="1">
    <citation type="submission" date="2016-10" db="EMBL/GenBank/DDBJ databases">
        <authorList>
            <person name="Varghese N."/>
            <person name="Submissions S."/>
        </authorList>
    </citation>
    <scope>NUCLEOTIDE SEQUENCE [LARGE SCALE GENOMIC DNA]</scope>
    <source>
        <strain evidence="4">CGMCC 1.8981</strain>
    </source>
</reference>
<evidence type="ECO:0000256" key="2">
    <source>
        <dbReference type="SAM" id="Phobius"/>
    </source>
</evidence>
<keyword evidence="2" id="KW-1133">Transmembrane helix</keyword>
<feature type="region of interest" description="Disordered" evidence="1">
    <location>
        <begin position="340"/>
        <end position="370"/>
    </location>
</feature>
<evidence type="ECO:0000256" key="1">
    <source>
        <dbReference type="SAM" id="MobiDB-lite"/>
    </source>
</evidence>
<feature type="compositionally biased region" description="Basic and acidic residues" evidence="1">
    <location>
        <begin position="344"/>
        <end position="370"/>
    </location>
</feature>
<proteinExistence type="predicted"/>
<dbReference type="Proteomes" id="UP000199112">
    <property type="component" value="Unassembled WGS sequence"/>
</dbReference>
<keyword evidence="4" id="KW-1185">Reference proteome</keyword>
<dbReference type="OrthoDB" id="313155at2157"/>
<feature type="transmembrane region" description="Helical" evidence="2">
    <location>
        <begin position="31"/>
        <end position="48"/>
    </location>
</feature>
<evidence type="ECO:0000313" key="3">
    <source>
        <dbReference type="EMBL" id="SEH16844.1"/>
    </source>
</evidence>
<accession>A0A1H6G4B8</accession>
<protein>
    <submittedName>
        <fullName evidence="3">Uncharacterized conserved protein, DUF58 family, contains vWF domain</fullName>
    </submittedName>
</protein>
<feature type="transmembrane region" description="Helical" evidence="2">
    <location>
        <begin position="7"/>
        <end position="25"/>
    </location>
</feature>
<keyword evidence="2" id="KW-0472">Membrane</keyword>
<keyword evidence="2" id="KW-0812">Transmembrane</keyword>
<dbReference type="RefSeq" id="WP_090507624.1">
    <property type="nucleotide sequence ID" value="NZ_FNWL01000003.1"/>
</dbReference>
<dbReference type="PANTHER" id="PTHR34351:SF1">
    <property type="entry name" value="SLR1927 PROTEIN"/>
    <property type="match status" value="1"/>
</dbReference>
<dbReference type="PANTHER" id="PTHR34351">
    <property type="entry name" value="SLR1927 PROTEIN-RELATED"/>
    <property type="match status" value="1"/>
</dbReference>
<evidence type="ECO:0000313" key="4">
    <source>
        <dbReference type="Proteomes" id="UP000199112"/>
    </source>
</evidence>
<organism evidence="3 4">
    <name type="scientific">Natronorubrum sediminis</name>
    <dbReference type="NCBI Taxonomy" id="640943"/>
    <lineage>
        <taxon>Archaea</taxon>
        <taxon>Methanobacteriati</taxon>
        <taxon>Methanobacteriota</taxon>
        <taxon>Stenosarchaea group</taxon>
        <taxon>Halobacteria</taxon>
        <taxon>Halobacteriales</taxon>
        <taxon>Natrialbaceae</taxon>
        <taxon>Natronorubrum</taxon>
    </lineage>
</organism>
<dbReference type="AlphaFoldDB" id="A0A1H6G4B8"/>
<sequence length="370" mass="39883">MRPTIRAWSALAVLVVAFGLSWHYGPRALNAIVTPLLVVLVIAAVTVVRTSPPDVTRAPISNGFVDDEQTVEIELETERAISATVRDVLGERVVATDGAETGSLEVDLEDGTPTAATTTLEGTDRFCYEVRFTDRGEATLGPLEVVITDVFGLFRRQFTVGKTGKTLVYPRVHELRRGTGDALAGVVEREYTDRAEFDHLREYQRGDSLRDVHWKSAAKRPGDDLVVTEYATGEANGAITIAAECEPGSDDTLATALASLAMHVIEENRHVGVTVPDSSYEPGSSASHQRELLTAFALLEPGSIDDDHRREADIHIRSGGDGTVVATEDRTIQFVDLIAGSHGGDTRDHPGGERVDIGVDTDDGRSEGTP</sequence>
<name>A0A1H6G4B8_9EURY</name>
<gene>
    <name evidence="3" type="ORF">SAMN04487967_2809</name>
</gene>